<gene>
    <name evidence="4" type="ORF">K461DRAFT_296196</name>
</gene>
<keyword evidence="2" id="KW-0012">Acyltransferase</keyword>
<dbReference type="AlphaFoldDB" id="A0A9P4IXY6"/>
<keyword evidence="1" id="KW-0808">Transferase</keyword>
<sequence length="159" mass="18325">MSTLQTPVTTPLLQADFPEWQRLFSTFVGLYKSTVLPEAQFRRTFAKLLDPDVELYGLVLRDPDDEGRRRLVGFVHFLPKINTWAEERDMHLKDIYVDPAFQGRGLGRALIYAVAERATEMGCARVDWVTRTGNKARGLYGRLAECEHVEYRMMLGEKN</sequence>
<dbReference type="EMBL" id="ML996090">
    <property type="protein sequence ID" value="KAF2149770.1"/>
    <property type="molecule type" value="Genomic_DNA"/>
</dbReference>
<dbReference type="Pfam" id="PF00583">
    <property type="entry name" value="Acetyltransf_1"/>
    <property type="match status" value="1"/>
</dbReference>
<dbReference type="PANTHER" id="PTHR10545">
    <property type="entry name" value="DIAMINE N-ACETYLTRANSFERASE"/>
    <property type="match status" value="1"/>
</dbReference>
<evidence type="ECO:0000313" key="4">
    <source>
        <dbReference type="EMBL" id="KAF2149770.1"/>
    </source>
</evidence>
<dbReference type="PROSITE" id="PS51186">
    <property type="entry name" value="GNAT"/>
    <property type="match status" value="1"/>
</dbReference>
<proteinExistence type="predicted"/>
<reference evidence="4" key="1">
    <citation type="journal article" date="2020" name="Stud. Mycol.">
        <title>101 Dothideomycetes genomes: a test case for predicting lifestyles and emergence of pathogens.</title>
        <authorList>
            <person name="Haridas S."/>
            <person name="Albert R."/>
            <person name="Binder M."/>
            <person name="Bloem J."/>
            <person name="Labutti K."/>
            <person name="Salamov A."/>
            <person name="Andreopoulos B."/>
            <person name="Baker S."/>
            <person name="Barry K."/>
            <person name="Bills G."/>
            <person name="Bluhm B."/>
            <person name="Cannon C."/>
            <person name="Castanera R."/>
            <person name="Culley D."/>
            <person name="Daum C."/>
            <person name="Ezra D."/>
            <person name="Gonzalez J."/>
            <person name="Henrissat B."/>
            <person name="Kuo A."/>
            <person name="Liang C."/>
            <person name="Lipzen A."/>
            <person name="Lutzoni F."/>
            <person name="Magnuson J."/>
            <person name="Mondo S."/>
            <person name="Nolan M."/>
            <person name="Ohm R."/>
            <person name="Pangilinan J."/>
            <person name="Park H.-J."/>
            <person name="Ramirez L."/>
            <person name="Alfaro M."/>
            <person name="Sun H."/>
            <person name="Tritt A."/>
            <person name="Yoshinaga Y."/>
            <person name="Zwiers L.-H."/>
            <person name="Turgeon B."/>
            <person name="Goodwin S."/>
            <person name="Spatafora J."/>
            <person name="Crous P."/>
            <person name="Grigoriev I."/>
        </authorList>
    </citation>
    <scope>NUCLEOTIDE SEQUENCE</scope>
    <source>
        <strain evidence="4">CBS 260.36</strain>
    </source>
</reference>
<dbReference type="CDD" id="cd04301">
    <property type="entry name" value="NAT_SF"/>
    <property type="match status" value="1"/>
</dbReference>
<dbReference type="SUPFAM" id="SSF55729">
    <property type="entry name" value="Acyl-CoA N-acyltransferases (Nat)"/>
    <property type="match status" value="1"/>
</dbReference>
<comment type="caution">
    <text evidence="4">The sequence shown here is derived from an EMBL/GenBank/DDBJ whole genome shotgun (WGS) entry which is preliminary data.</text>
</comment>
<dbReference type="OrthoDB" id="7305308at2759"/>
<organism evidence="4 5">
    <name type="scientific">Myriangium duriaei CBS 260.36</name>
    <dbReference type="NCBI Taxonomy" id="1168546"/>
    <lineage>
        <taxon>Eukaryota</taxon>
        <taxon>Fungi</taxon>
        <taxon>Dikarya</taxon>
        <taxon>Ascomycota</taxon>
        <taxon>Pezizomycotina</taxon>
        <taxon>Dothideomycetes</taxon>
        <taxon>Dothideomycetidae</taxon>
        <taxon>Myriangiales</taxon>
        <taxon>Myriangiaceae</taxon>
        <taxon>Myriangium</taxon>
    </lineage>
</organism>
<protein>
    <submittedName>
        <fullName evidence="4">Acyl-CoA N-acyltransferase</fullName>
    </submittedName>
</protein>
<evidence type="ECO:0000256" key="1">
    <source>
        <dbReference type="ARBA" id="ARBA00022679"/>
    </source>
</evidence>
<evidence type="ECO:0000259" key="3">
    <source>
        <dbReference type="PROSITE" id="PS51186"/>
    </source>
</evidence>
<name>A0A9P4IXY6_9PEZI</name>
<evidence type="ECO:0000256" key="2">
    <source>
        <dbReference type="ARBA" id="ARBA00023315"/>
    </source>
</evidence>
<keyword evidence="5" id="KW-1185">Reference proteome</keyword>
<dbReference type="Gene3D" id="3.40.630.30">
    <property type="match status" value="1"/>
</dbReference>
<dbReference type="InterPro" id="IPR016181">
    <property type="entry name" value="Acyl_CoA_acyltransferase"/>
</dbReference>
<accession>A0A9P4IXY6</accession>
<evidence type="ECO:0000313" key="5">
    <source>
        <dbReference type="Proteomes" id="UP000799439"/>
    </source>
</evidence>
<feature type="domain" description="N-acetyltransferase" evidence="3">
    <location>
        <begin position="7"/>
        <end position="159"/>
    </location>
</feature>
<dbReference type="Proteomes" id="UP000799439">
    <property type="component" value="Unassembled WGS sequence"/>
</dbReference>
<dbReference type="InterPro" id="IPR000182">
    <property type="entry name" value="GNAT_dom"/>
</dbReference>
<dbReference type="GO" id="GO:0008080">
    <property type="term" value="F:N-acetyltransferase activity"/>
    <property type="evidence" value="ECO:0007669"/>
    <property type="project" value="TreeGrafter"/>
</dbReference>
<dbReference type="InterPro" id="IPR051016">
    <property type="entry name" value="Diverse_Substrate_AcTransf"/>
</dbReference>
<dbReference type="PANTHER" id="PTHR10545:SF42">
    <property type="entry name" value="ACETYLTRANSFERASE"/>
    <property type="match status" value="1"/>
</dbReference>